<dbReference type="Proteomes" id="UP000838748">
    <property type="component" value="Unassembled WGS sequence"/>
</dbReference>
<keyword evidence="2" id="KW-1185">Reference proteome</keyword>
<dbReference type="Gene3D" id="2.40.400.10">
    <property type="entry name" value="Acetoacetate decarboxylase-like"/>
    <property type="match status" value="1"/>
</dbReference>
<dbReference type="GO" id="GO:0047602">
    <property type="term" value="F:acetoacetate decarboxylase activity"/>
    <property type="evidence" value="ECO:0007669"/>
    <property type="project" value="UniProtKB-EC"/>
</dbReference>
<evidence type="ECO:0000313" key="2">
    <source>
        <dbReference type="Proteomes" id="UP000838748"/>
    </source>
</evidence>
<dbReference type="EC" id="4.1.1.4" evidence="1"/>
<protein>
    <submittedName>
        <fullName evidence="1">Acetoacetate decarboxylase</fullName>
        <ecNumber evidence="1">4.1.1.4</ecNumber>
    </submittedName>
</protein>
<keyword evidence="1" id="KW-0456">Lyase</keyword>
<dbReference type="EMBL" id="CAKLDM010000001">
    <property type="protein sequence ID" value="CAH0536086.1"/>
    <property type="molecule type" value="Genomic_DNA"/>
</dbReference>
<accession>A0ABN8DX17</accession>
<name>A0ABN8DX17_9VIBR</name>
<dbReference type="InterPro" id="IPR023375">
    <property type="entry name" value="ADC_dom_sf"/>
</dbReference>
<evidence type="ECO:0000313" key="1">
    <source>
        <dbReference type="EMBL" id="CAH0536086.1"/>
    </source>
</evidence>
<comment type="caution">
    <text evidence="1">The sequence shown here is derived from an EMBL/GenBank/DDBJ whole genome shotgun (WGS) entry which is preliminary data.</text>
</comment>
<dbReference type="SUPFAM" id="SSF160104">
    <property type="entry name" value="Acetoacetate decarboxylase-like"/>
    <property type="match status" value="1"/>
</dbReference>
<dbReference type="RefSeq" id="WP_237359593.1">
    <property type="nucleotide sequence ID" value="NZ_CAKLDM010000001.1"/>
</dbReference>
<gene>
    <name evidence="1" type="primary">adc</name>
    <name evidence="1" type="ORF">VMF7928_00182</name>
</gene>
<dbReference type="Pfam" id="PF06314">
    <property type="entry name" value="ADC"/>
    <property type="match status" value="1"/>
</dbReference>
<organism evidence="1 2">
    <name type="scientific">Vibrio marisflavi CECT 7928</name>
    <dbReference type="NCBI Taxonomy" id="634439"/>
    <lineage>
        <taxon>Bacteria</taxon>
        <taxon>Pseudomonadati</taxon>
        <taxon>Pseudomonadota</taxon>
        <taxon>Gammaproteobacteria</taxon>
        <taxon>Vibrionales</taxon>
        <taxon>Vibrionaceae</taxon>
        <taxon>Vibrio</taxon>
    </lineage>
</organism>
<dbReference type="NCBIfam" id="NF002614">
    <property type="entry name" value="PRK02265.1"/>
    <property type="match status" value="1"/>
</dbReference>
<dbReference type="InterPro" id="IPR010451">
    <property type="entry name" value="Acetoacetate_decarboxylase"/>
</dbReference>
<sequence>MTEKTSLPFGMPVQQGNPAYTVAPNRFVDREYFIITYETDPEALERILPPGLEAPAPLVKYEFMRMPDSSGFGSFQESGQVIPVTFEGQPGSYVHSMFLDCHPPIAGGREIWGFPKKLGAPNLEIDGDTLLGTLDYGKTRIATGTMGYKFEELDKLAVQEALGGQNFLVKSIPDVDGTPAICQLVRYHMTDINVKWAYTGPAALELHAHAMAPVNELPVKRVVSASHFIADLTLPYGEVAIDYLKNER</sequence>
<proteinExistence type="predicted"/>
<reference evidence="1" key="1">
    <citation type="submission" date="2021-11" db="EMBL/GenBank/DDBJ databases">
        <authorList>
            <person name="Rodrigo-Torres L."/>
            <person name="Arahal R. D."/>
            <person name="Lucena T."/>
        </authorList>
    </citation>
    <scope>NUCLEOTIDE SEQUENCE</scope>
    <source>
        <strain evidence="1">CECT 7928</strain>
    </source>
</reference>